<name>A0A0E0E963_9ORYZ</name>
<proteinExistence type="predicted"/>
<accession>A0A0E0E963</accession>
<feature type="region of interest" description="Disordered" evidence="1">
    <location>
        <begin position="1"/>
        <end position="55"/>
    </location>
</feature>
<reference evidence="2" key="2">
    <citation type="submission" date="2018-05" db="EMBL/GenBank/DDBJ databases">
        <title>OmerRS3 (Oryza meridionalis Reference Sequence Version 3).</title>
        <authorList>
            <person name="Zhang J."/>
            <person name="Kudrna D."/>
            <person name="Lee S."/>
            <person name="Talag J."/>
            <person name="Welchert J."/>
            <person name="Wing R.A."/>
        </authorList>
    </citation>
    <scope>NUCLEOTIDE SEQUENCE [LARGE SCALE GENOMIC DNA]</scope>
    <source>
        <strain evidence="2">OR44</strain>
    </source>
</reference>
<dbReference type="EnsemblPlants" id="OMERI07G06180.1">
    <property type="protein sequence ID" value="OMERI07G06180.1"/>
    <property type="gene ID" value="OMERI07G06180"/>
</dbReference>
<evidence type="ECO:0000313" key="3">
    <source>
        <dbReference type="Proteomes" id="UP000008021"/>
    </source>
</evidence>
<keyword evidence="3" id="KW-1185">Reference proteome</keyword>
<evidence type="ECO:0000256" key="1">
    <source>
        <dbReference type="SAM" id="MobiDB-lite"/>
    </source>
</evidence>
<sequence length="79" mass="8780">MQIRGGDDPTSLTTGPKQHGSPPGSVLTRSAQEASGAGSRHTNVHQARRPEDEWWEGDCSKILVSYMSQYQKRPPEMRD</sequence>
<reference evidence="2" key="1">
    <citation type="submission" date="2015-04" db="UniProtKB">
        <authorList>
            <consortium name="EnsemblPlants"/>
        </authorList>
    </citation>
    <scope>IDENTIFICATION</scope>
</reference>
<dbReference type="EnsemblPlants" id="OMERI07G06180.3">
    <property type="protein sequence ID" value="OMERI07G06180.3"/>
    <property type="gene ID" value="OMERI07G06180"/>
</dbReference>
<dbReference type="HOGENOM" id="CLU_2610112_0_0_1"/>
<dbReference type="AlphaFoldDB" id="A0A0E0E963"/>
<organism evidence="2">
    <name type="scientific">Oryza meridionalis</name>
    <dbReference type="NCBI Taxonomy" id="40149"/>
    <lineage>
        <taxon>Eukaryota</taxon>
        <taxon>Viridiplantae</taxon>
        <taxon>Streptophyta</taxon>
        <taxon>Embryophyta</taxon>
        <taxon>Tracheophyta</taxon>
        <taxon>Spermatophyta</taxon>
        <taxon>Magnoliopsida</taxon>
        <taxon>Liliopsida</taxon>
        <taxon>Poales</taxon>
        <taxon>Poaceae</taxon>
        <taxon>BOP clade</taxon>
        <taxon>Oryzoideae</taxon>
        <taxon>Oryzeae</taxon>
        <taxon>Oryzinae</taxon>
        <taxon>Oryza</taxon>
    </lineage>
</organism>
<dbReference type="Gramene" id="OMERI07G06180.3">
    <property type="protein sequence ID" value="OMERI07G06180.3"/>
    <property type="gene ID" value="OMERI07G06180"/>
</dbReference>
<dbReference type="Gramene" id="OMERI07G06180.1">
    <property type="protein sequence ID" value="OMERI07G06180.1"/>
    <property type="gene ID" value="OMERI07G06180"/>
</dbReference>
<dbReference type="Proteomes" id="UP000008021">
    <property type="component" value="Chromosome 7"/>
</dbReference>
<protein>
    <submittedName>
        <fullName evidence="2">Uncharacterized protein</fullName>
    </submittedName>
</protein>
<evidence type="ECO:0000313" key="2">
    <source>
        <dbReference type="EnsemblPlants" id="OMERI07G06180.1"/>
    </source>
</evidence>